<protein>
    <recommendedName>
        <fullName evidence="4">PPE family protein</fullName>
    </recommendedName>
</protein>
<dbReference type="AlphaFoldDB" id="A0A8J3Z6N0"/>
<feature type="region of interest" description="Disordered" evidence="1">
    <location>
        <begin position="338"/>
        <end position="369"/>
    </location>
</feature>
<sequence length="369" mass="35824">MPDEYYQRYNRYSHDELYRQLLHGSPAVLSRQADAWRRAGATAATLSTRLRRDLTGLAARWTGEGSDEFASRIGLIATYAQELADEAASIGVGAEAMSRALAEAQRQAQPNPVGPNPAVPVAAGADSVAVRAALLSAATGWSTPEAVLGSSLGHVPTAEERSAAHERMVTLVAELAALYGVVDQANWPAAIPDAPAGMPGAVVNVPEEPGRVADGAATGGLAGVSDLGMRGPAGQVPGVAGLAFAAGAVPGGPIGGPVPAAMLSGAAPGLAGAAKGSVGTVPPGGAAAGAASAAAAGGAMPMMMAGAGVIGHQPGGGAGTGAGVEEGADWWTGNGAAWVTAGEGGAEPPEAVVNGSDPPSGSPSGSSSG</sequence>
<reference evidence="2" key="1">
    <citation type="submission" date="2021-01" db="EMBL/GenBank/DDBJ databases">
        <title>Whole genome shotgun sequence of Virgisporangium aurantiacum NBRC 16421.</title>
        <authorList>
            <person name="Komaki H."/>
            <person name="Tamura T."/>
        </authorList>
    </citation>
    <scope>NUCLEOTIDE SEQUENCE</scope>
    <source>
        <strain evidence="2">NBRC 16421</strain>
    </source>
</reference>
<proteinExistence type="predicted"/>
<dbReference type="Gene3D" id="1.10.287.1060">
    <property type="entry name" value="ESAT-6-like"/>
    <property type="match status" value="1"/>
</dbReference>
<dbReference type="Proteomes" id="UP000612585">
    <property type="component" value="Unassembled WGS sequence"/>
</dbReference>
<keyword evidence="3" id="KW-1185">Reference proteome</keyword>
<evidence type="ECO:0008006" key="4">
    <source>
        <dbReference type="Google" id="ProtNLM"/>
    </source>
</evidence>
<organism evidence="2 3">
    <name type="scientific">Virgisporangium aurantiacum</name>
    <dbReference type="NCBI Taxonomy" id="175570"/>
    <lineage>
        <taxon>Bacteria</taxon>
        <taxon>Bacillati</taxon>
        <taxon>Actinomycetota</taxon>
        <taxon>Actinomycetes</taxon>
        <taxon>Micromonosporales</taxon>
        <taxon>Micromonosporaceae</taxon>
        <taxon>Virgisporangium</taxon>
    </lineage>
</organism>
<comment type="caution">
    <text evidence="2">The sequence shown here is derived from an EMBL/GenBank/DDBJ whole genome shotgun (WGS) entry which is preliminary data.</text>
</comment>
<dbReference type="EMBL" id="BOPG01000022">
    <property type="protein sequence ID" value="GIJ55883.1"/>
    <property type="molecule type" value="Genomic_DNA"/>
</dbReference>
<evidence type="ECO:0000256" key="1">
    <source>
        <dbReference type="SAM" id="MobiDB-lite"/>
    </source>
</evidence>
<dbReference type="RefSeq" id="WP_203993308.1">
    <property type="nucleotide sequence ID" value="NZ_BOPG01000022.1"/>
</dbReference>
<evidence type="ECO:0000313" key="3">
    <source>
        <dbReference type="Proteomes" id="UP000612585"/>
    </source>
</evidence>
<name>A0A8J3Z6N0_9ACTN</name>
<feature type="compositionally biased region" description="Low complexity" evidence="1">
    <location>
        <begin position="355"/>
        <end position="369"/>
    </location>
</feature>
<gene>
    <name evidence="2" type="ORF">Vau01_033990</name>
</gene>
<evidence type="ECO:0000313" key="2">
    <source>
        <dbReference type="EMBL" id="GIJ55883.1"/>
    </source>
</evidence>
<accession>A0A8J3Z6N0</accession>